<reference evidence="1" key="1">
    <citation type="submission" date="2020-05" db="EMBL/GenBank/DDBJ databases">
        <authorList>
            <person name="Chiriac C."/>
            <person name="Salcher M."/>
            <person name="Ghai R."/>
            <person name="Kavagutti S V."/>
        </authorList>
    </citation>
    <scope>NUCLEOTIDE SEQUENCE</scope>
</reference>
<accession>A0A6J6K202</accession>
<sequence>MNAVGAIAQDESHFGGDGNLKEVQLIHVGCELDERCVFSAPR</sequence>
<name>A0A6J6K202_9ZZZZ</name>
<organism evidence="1">
    <name type="scientific">freshwater metagenome</name>
    <dbReference type="NCBI Taxonomy" id="449393"/>
    <lineage>
        <taxon>unclassified sequences</taxon>
        <taxon>metagenomes</taxon>
        <taxon>ecological metagenomes</taxon>
    </lineage>
</organism>
<dbReference type="AlphaFoldDB" id="A0A6J6K202"/>
<gene>
    <name evidence="1" type="ORF">UFOPK2158_00714</name>
</gene>
<dbReference type="EMBL" id="CAEZVY010000062">
    <property type="protein sequence ID" value="CAB4642403.1"/>
    <property type="molecule type" value="Genomic_DNA"/>
</dbReference>
<proteinExistence type="predicted"/>
<protein>
    <submittedName>
        <fullName evidence="1">Unannotated protein</fullName>
    </submittedName>
</protein>
<evidence type="ECO:0000313" key="1">
    <source>
        <dbReference type="EMBL" id="CAB4642403.1"/>
    </source>
</evidence>